<keyword evidence="3" id="KW-1185">Reference proteome</keyword>
<keyword evidence="1" id="KW-0689">Ribosomal protein</keyword>
<protein>
    <submittedName>
        <fullName evidence="1">40S ribosomal protein S26-1-like</fullName>
    </submittedName>
</protein>
<evidence type="ECO:0000313" key="1">
    <source>
        <dbReference type="EMBL" id="KAJ6806467.1"/>
    </source>
</evidence>
<dbReference type="EMBL" id="JANAVB010034617">
    <property type="protein sequence ID" value="KAJ6806467.1"/>
    <property type="molecule type" value="Genomic_DNA"/>
</dbReference>
<proteinExistence type="predicted"/>
<dbReference type="GO" id="GO:0005840">
    <property type="term" value="C:ribosome"/>
    <property type="evidence" value="ECO:0007669"/>
    <property type="project" value="UniProtKB-KW"/>
</dbReference>
<organism evidence="1 3">
    <name type="scientific">Iris pallida</name>
    <name type="common">Sweet iris</name>
    <dbReference type="NCBI Taxonomy" id="29817"/>
    <lineage>
        <taxon>Eukaryota</taxon>
        <taxon>Viridiplantae</taxon>
        <taxon>Streptophyta</taxon>
        <taxon>Embryophyta</taxon>
        <taxon>Tracheophyta</taxon>
        <taxon>Spermatophyta</taxon>
        <taxon>Magnoliopsida</taxon>
        <taxon>Liliopsida</taxon>
        <taxon>Asparagales</taxon>
        <taxon>Iridaceae</taxon>
        <taxon>Iridoideae</taxon>
        <taxon>Irideae</taxon>
        <taxon>Iris</taxon>
    </lineage>
</organism>
<comment type="caution">
    <text evidence="1">The sequence shown here is derived from an EMBL/GenBank/DDBJ whole genome shotgun (WGS) entry which is preliminary data.</text>
</comment>
<evidence type="ECO:0000313" key="3">
    <source>
        <dbReference type="Proteomes" id="UP001140949"/>
    </source>
</evidence>
<accession>A0AAX6EQI5</accession>
<name>A0AAX6EQI5_IRIPA</name>
<dbReference type="AlphaFoldDB" id="A0AAX6EQI5"/>
<reference evidence="1" key="2">
    <citation type="submission" date="2023-04" db="EMBL/GenBank/DDBJ databases">
        <authorList>
            <person name="Bruccoleri R.E."/>
            <person name="Oakeley E.J."/>
            <person name="Faust A.-M."/>
            <person name="Dessus-Babus S."/>
            <person name="Altorfer M."/>
            <person name="Burckhardt D."/>
            <person name="Oertli M."/>
            <person name="Naumann U."/>
            <person name="Petersen F."/>
            <person name="Wong J."/>
        </authorList>
    </citation>
    <scope>NUCLEOTIDE SEQUENCE</scope>
    <source>
        <strain evidence="1">GSM-AAB239-AS_SAM_17_03QT</strain>
        <tissue evidence="1">Leaf</tissue>
    </source>
</reference>
<gene>
    <name evidence="1" type="ORF">M6B38_174650</name>
    <name evidence="2" type="ORF">M6B38_354930</name>
</gene>
<evidence type="ECO:0000313" key="2">
    <source>
        <dbReference type="EMBL" id="KAJ6830204.1"/>
    </source>
</evidence>
<dbReference type="EMBL" id="JANAVB010017794">
    <property type="protein sequence ID" value="KAJ6830204.1"/>
    <property type="molecule type" value="Genomic_DNA"/>
</dbReference>
<reference evidence="1" key="1">
    <citation type="journal article" date="2023" name="GigaByte">
        <title>Genome assembly of the bearded iris, Iris pallida Lam.</title>
        <authorList>
            <person name="Bruccoleri R.E."/>
            <person name="Oakeley E.J."/>
            <person name="Faust A.M.E."/>
            <person name="Altorfer M."/>
            <person name="Dessus-Babus S."/>
            <person name="Burckhardt D."/>
            <person name="Oertli M."/>
            <person name="Naumann U."/>
            <person name="Petersen F."/>
            <person name="Wong J."/>
        </authorList>
    </citation>
    <scope>NUCLEOTIDE SEQUENCE</scope>
    <source>
        <strain evidence="1">GSM-AAB239-AS_SAM_17_03QT</strain>
    </source>
</reference>
<keyword evidence="1" id="KW-0687">Ribonucleoprotein</keyword>
<sequence>MILPDLLKRPRQELEIPSVLDLFRQTIVGGDQRDFVLTGPFSGNGDVKLYSGCISKRPHKLDFHVFPI</sequence>
<dbReference type="Proteomes" id="UP001140949">
    <property type="component" value="Unassembled WGS sequence"/>
</dbReference>